<keyword evidence="4" id="KW-1003">Cell membrane</keyword>
<feature type="compositionally biased region" description="Acidic residues" evidence="8">
    <location>
        <begin position="129"/>
        <end position="144"/>
    </location>
</feature>
<reference evidence="11" key="1">
    <citation type="journal article" date="2023" name="Mol. Phylogenet. Evol.">
        <title>Genome-scale phylogeny and comparative genomics of the fungal order Sordariales.</title>
        <authorList>
            <person name="Hensen N."/>
            <person name="Bonometti L."/>
            <person name="Westerberg I."/>
            <person name="Brannstrom I.O."/>
            <person name="Guillou S."/>
            <person name="Cros-Aarteil S."/>
            <person name="Calhoun S."/>
            <person name="Haridas S."/>
            <person name="Kuo A."/>
            <person name="Mondo S."/>
            <person name="Pangilinan J."/>
            <person name="Riley R."/>
            <person name="LaButti K."/>
            <person name="Andreopoulos B."/>
            <person name="Lipzen A."/>
            <person name="Chen C."/>
            <person name="Yan M."/>
            <person name="Daum C."/>
            <person name="Ng V."/>
            <person name="Clum A."/>
            <person name="Steindorff A."/>
            <person name="Ohm R.A."/>
            <person name="Martin F."/>
            <person name="Silar P."/>
            <person name="Natvig D.O."/>
            <person name="Lalanne C."/>
            <person name="Gautier V."/>
            <person name="Ament-Velasquez S.L."/>
            <person name="Kruys A."/>
            <person name="Hutchinson M.I."/>
            <person name="Powell A.J."/>
            <person name="Barry K."/>
            <person name="Miller A.N."/>
            <person name="Grigoriev I.V."/>
            <person name="Debuchy R."/>
            <person name="Gladieux P."/>
            <person name="Hiltunen Thoren M."/>
            <person name="Johannesson H."/>
        </authorList>
    </citation>
    <scope>NUCLEOTIDE SEQUENCE</scope>
    <source>
        <strain evidence="11">CBS 626.80</strain>
    </source>
</reference>
<evidence type="ECO:0000313" key="11">
    <source>
        <dbReference type="EMBL" id="KAK3955170.1"/>
    </source>
</evidence>
<feature type="domain" description="Major facilitator superfamily (MFS) profile" evidence="10">
    <location>
        <begin position="186"/>
        <end position="539"/>
    </location>
</feature>
<dbReference type="Gene3D" id="1.20.1250.20">
    <property type="entry name" value="MFS general substrate transporter like domains"/>
    <property type="match status" value="1"/>
</dbReference>
<keyword evidence="6 9" id="KW-1133">Transmembrane helix</keyword>
<feature type="compositionally biased region" description="Basic and acidic residues" evidence="8">
    <location>
        <begin position="145"/>
        <end position="163"/>
    </location>
</feature>
<feature type="transmembrane region" description="Helical" evidence="9">
    <location>
        <begin position="251"/>
        <end position="268"/>
    </location>
</feature>
<dbReference type="CDD" id="cd17323">
    <property type="entry name" value="MFS_Tpo1_MDR_like"/>
    <property type="match status" value="1"/>
</dbReference>
<evidence type="ECO:0000259" key="10">
    <source>
        <dbReference type="PROSITE" id="PS50850"/>
    </source>
</evidence>
<dbReference type="InterPro" id="IPR020846">
    <property type="entry name" value="MFS_dom"/>
</dbReference>
<feature type="transmembrane region" description="Helical" evidence="9">
    <location>
        <begin position="184"/>
        <end position="208"/>
    </location>
</feature>
<proteinExistence type="inferred from homology"/>
<evidence type="ECO:0000313" key="12">
    <source>
        <dbReference type="Proteomes" id="UP001303222"/>
    </source>
</evidence>
<name>A0AAN6P047_9PEZI</name>
<evidence type="ECO:0000256" key="8">
    <source>
        <dbReference type="SAM" id="MobiDB-lite"/>
    </source>
</evidence>
<evidence type="ECO:0000256" key="6">
    <source>
        <dbReference type="ARBA" id="ARBA00022989"/>
    </source>
</evidence>
<dbReference type="EMBL" id="MU859079">
    <property type="protein sequence ID" value="KAK3955170.1"/>
    <property type="molecule type" value="Genomic_DNA"/>
</dbReference>
<sequence>MNEREKVENHHATHPHSDATQINHPMTHDADLEKGEFSGSHGSSGSTTPQASHTASAAAAAGHNDKDKEKDLDSSSASSQTDDDIGFAPISTRSQSQPHQPRPMSRQSHNSATLSHISRSRSNNGFGVDDLEDEAEKENDADEEAAAREGAGETVDEEKRFEVSWEGGDSDPLNPRSLATWRKWIIIAVLSAGSFAVTHASAIYTATYTQMNAEFHCSRIVATLGLSFFVLGIALGPFWSPLAEFYGRRPIYICSFAVFLIWLIPSAVAKNIQTMVIARFFQGLAGSAFLSVSGGTVGDLFTRDKFQLPMAIFALSPFIGPSTGPLVGGLINTFTSWRWTHYFLIICAGVLLVCVVVLVPETYHPVLLKRKAANLRKTTGDNRWHAPIERTTKSVASTVGNSLLRPFQLLLLEPMCLILDIYTAVLLGVLYLFFGAFPLVFRTNYGFNLWQVGLTFMGLGVSMVLGCSITPLWTRVRNGLAEKRFKKTGIMKGEPEDQLPPVIVGAPLITGGLFMFGFSTYPWVHWIVPIIGSSIFGLG</sequence>
<feature type="transmembrane region" description="Helical" evidence="9">
    <location>
        <begin position="449"/>
        <end position="474"/>
    </location>
</feature>
<keyword evidence="7 9" id="KW-0472">Membrane</keyword>
<evidence type="ECO:0000256" key="2">
    <source>
        <dbReference type="ARBA" id="ARBA00004236"/>
    </source>
</evidence>
<keyword evidence="12" id="KW-1185">Reference proteome</keyword>
<comment type="caution">
    <text evidence="11">The sequence shown here is derived from an EMBL/GenBank/DDBJ whole genome shotgun (WGS) entry which is preliminary data.</text>
</comment>
<dbReference type="FunFam" id="1.20.1250.20:FF:000082">
    <property type="entry name" value="MFS multidrug transporter, putative"/>
    <property type="match status" value="1"/>
</dbReference>
<dbReference type="PROSITE" id="PS50850">
    <property type="entry name" value="MFS"/>
    <property type="match status" value="1"/>
</dbReference>
<feature type="transmembrane region" description="Helical" evidence="9">
    <location>
        <begin position="415"/>
        <end position="437"/>
    </location>
</feature>
<feature type="region of interest" description="Disordered" evidence="8">
    <location>
        <begin position="1"/>
        <end position="168"/>
    </location>
</feature>
<dbReference type="Pfam" id="PF07690">
    <property type="entry name" value="MFS_1"/>
    <property type="match status" value="1"/>
</dbReference>
<evidence type="ECO:0000256" key="1">
    <source>
        <dbReference type="ARBA" id="ARBA00004141"/>
    </source>
</evidence>
<feature type="compositionally biased region" description="Polar residues" evidence="8">
    <location>
        <begin position="91"/>
        <end position="125"/>
    </location>
</feature>
<dbReference type="AlphaFoldDB" id="A0AAN6P047"/>
<feature type="compositionally biased region" description="Basic and acidic residues" evidence="8">
    <location>
        <begin position="1"/>
        <end position="17"/>
    </location>
</feature>
<dbReference type="GO" id="GO:0022857">
    <property type="term" value="F:transmembrane transporter activity"/>
    <property type="evidence" value="ECO:0007669"/>
    <property type="project" value="InterPro"/>
</dbReference>
<dbReference type="PANTHER" id="PTHR23502">
    <property type="entry name" value="MAJOR FACILITATOR SUPERFAMILY"/>
    <property type="match status" value="1"/>
</dbReference>
<dbReference type="InterPro" id="IPR011701">
    <property type="entry name" value="MFS"/>
</dbReference>
<dbReference type="GO" id="GO:0005886">
    <property type="term" value="C:plasma membrane"/>
    <property type="evidence" value="ECO:0007669"/>
    <property type="project" value="UniProtKB-SubCell"/>
</dbReference>
<feature type="compositionally biased region" description="Basic and acidic residues" evidence="8">
    <location>
        <begin position="63"/>
        <end position="73"/>
    </location>
</feature>
<evidence type="ECO:0000256" key="7">
    <source>
        <dbReference type="ARBA" id="ARBA00023136"/>
    </source>
</evidence>
<feature type="transmembrane region" description="Helical" evidence="9">
    <location>
        <begin position="220"/>
        <end position="239"/>
    </location>
</feature>
<evidence type="ECO:0000256" key="9">
    <source>
        <dbReference type="SAM" id="Phobius"/>
    </source>
</evidence>
<feature type="compositionally biased region" description="Basic and acidic residues" evidence="8">
    <location>
        <begin position="26"/>
        <end position="36"/>
    </location>
</feature>
<accession>A0AAN6P047</accession>
<dbReference type="PANTHER" id="PTHR23502:SF7">
    <property type="entry name" value="DRUG_PROTON ANTIPORTER YHK8-RELATED"/>
    <property type="match status" value="1"/>
</dbReference>
<feature type="transmembrane region" description="Helical" evidence="9">
    <location>
        <begin position="280"/>
        <end position="301"/>
    </location>
</feature>
<reference evidence="11" key="2">
    <citation type="submission" date="2023-06" db="EMBL/GenBank/DDBJ databases">
        <authorList>
            <consortium name="Lawrence Berkeley National Laboratory"/>
            <person name="Mondo S.J."/>
            <person name="Hensen N."/>
            <person name="Bonometti L."/>
            <person name="Westerberg I."/>
            <person name="Brannstrom I.O."/>
            <person name="Guillou S."/>
            <person name="Cros-Aarteil S."/>
            <person name="Calhoun S."/>
            <person name="Haridas S."/>
            <person name="Kuo A."/>
            <person name="Pangilinan J."/>
            <person name="Riley R."/>
            <person name="Labutti K."/>
            <person name="Andreopoulos B."/>
            <person name="Lipzen A."/>
            <person name="Chen C."/>
            <person name="Yanf M."/>
            <person name="Daum C."/>
            <person name="Ng V."/>
            <person name="Clum A."/>
            <person name="Steindorff A."/>
            <person name="Ohm R."/>
            <person name="Martin F."/>
            <person name="Silar P."/>
            <person name="Natvig D."/>
            <person name="Lalanne C."/>
            <person name="Gautier V."/>
            <person name="Ament-Velasquez S.L."/>
            <person name="Kruys A."/>
            <person name="Hutchinson M.I."/>
            <person name="Powell A.J."/>
            <person name="Barry K."/>
            <person name="Miller A.N."/>
            <person name="Grigoriev I.V."/>
            <person name="Debuchy R."/>
            <person name="Gladieux P."/>
            <person name="Thoren M.H."/>
            <person name="Johannesson H."/>
        </authorList>
    </citation>
    <scope>NUCLEOTIDE SEQUENCE</scope>
    <source>
        <strain evidence="11">CBS 626.80</strain>
    </source>
</reference>
<dbReference type="InterPro" id="IPR036259">
    <property type="entry name" value="MFS_trans_sf"/>
</dbReference>
<dbReference type="Proteomes" id="UP001303222">
    <property type="component" value="Unassembled WGS sequence"/>
</dbReference>
<organism evidence="11 12">
    <name type="scientific">Pseudoneurospora amorphoporcata</name>
    <dbReference type="NCBI Taxonomy" id="241081"/>
    <lineage>
        <taxon>Eukaryota</taxon>
        <taxon>Fungi</taxon>
        <taxon>Dikarya</taxon>
        <taxon>Ascomycota</taxon>
        <taxon>Pezizomycotina</taxon>
        <taxon>Sordariomycetes</taxon>
        <taxon>Sordariomycetidae</taxon>
        <taxon>Sordariales</taxon>
        <taxon>Sordariaceae</taxon>
        <taxon>Pseudoneurospora</taxon>
    </lineage>
</organism>
<protein>
    <submittedName>
        <fullName evidence="11">Major facilitator superfamily domain-containing protein</fullName>
    </submittedName>
</protein>
<dbReference type="SUPFAM" id="SSF103473">
    <property type="entry name" value="MFS general substrate transporter"/>
    <property type="match status" value="1"/>
</dbReference>
<keyword evidence="5 9" id="KW-0812">Transmembrane</keyword>
<comment type="similarity">
    <text evidence="3">Belongs to the major facilitator superfamily.</text>
</comment>
<evidence type="ECO:0000256" key="3">
    <source>
        <dbReference type="ARBA" id="ARBA00008335"/>
    </source>
</evidence>
<feature type="transmembrane region" description="Helical" evidence="9">
    <location>
        <begin position="339"/>
        <end position="360"/>
    </location>
</feature>
<evidence type="ECO:0000256" key="4">
    <source>
        <dbReference type="ARBA" id="ARBA00022475"/>
    </source>
</evidence>
<evidence type="ECO:0000256" key="5">
    <source>
        <dbReference type="ARBA" id="ARBA00022692"/>
    </source>
</evidence>
<feature type="compositionally biased region" description="Low complexity" evidence="8">
    <location>
        <begin position="38"/>
        <end position="61"/>
    </location>
</feature>
<gene>
    <name evidence="11" type="ORF">QBC32DRAFT_51218</name>
</gene>
<feature type="transmembrane region" description="Helical" evidence="9">
    <location>
        <begin position="308"/>
        <end position="327"/>
    </location>
</feature>
<comment type="subcellular location">
    <subcellularLocation>
        <location evidence="2">Cell membrane</location>
    </subcellularLocation>
    <subcellularLocation>
        <location evidence="1">Membrane</location>
        <topology evidence="1">Multi-pass membrane protein</topology>
    </subcellularLocation>
</comment>